<gene>
    <name evidence="3" type="ORF">HOLleu_00747</name>
</gene>
<dbReference type="PANTHER" id="PTHR45749">
    <property type="match status" value="1"/>
</dbReference>
<feature type="compositionally biased region" description="Basic residues" evidence="1">
    <location>
        <begin position="43"/>
        <end position="52"/>
    </location>
</feature>
<dbReference type="InterPro" id="IPR012337">
    <property type="entry name" value="RNaseH-like_sf"/>
</dbReference>
<keyword evidence="4" id="KW-1185">Reference proteome</keyword>
<evidence type="ECO:0000313" key="3">
    <source>
        <dbReference type="EMBL" id="KAJ8048431.1"/>
    </source>
</evidence>
<dbReference type="AlphaFoldDB" id="A0A9Q1CNE1"/>
<dbReference type="InterPro" id="IPR006580">
    <property type="entry name" value="Znf_TTF"/>
</dbReference>
<dbReference type="SMART" id="SM00597">
    <property type="entry name" value="ZnF_TTF"/>
    <property type="match status" value="1"/>
</dbReference>
<dbReference type="InterPro" id="IPR025398">
    <property type="entry name" value="DUF4371"/>
</dbReference>
<evidence type="ECO:0000313" key="4">
    <source>
        <dbReference type="Proteomes" id="UP001152320"/>
    </source>
</evidence>
<dbReference type="SUPFAM" id="SSF53098">
    <property type="entry name" value="Ribonuclease H-like"/>
    <property type="match status" value="1"/>
</dbReference>
<dbReference type="OrthoDB" id="5978154at2759"/>
<protein>
    <submittedName>
        <fullName evidence="3">Zinc finger MYM-type protein 1</fullName>
    </submittedName>
</protein>
<dbReference type="Pfam" id="PF14291">
    <property type="entry name" value="DUF4371"/>
    <property type="match status" value="1"/>
</dbReference>
<accession>A0A9Q1CNE1</accession>
<organism evidence="3 4">
    <name type="scientific">Holothuria leucospilota</name>
    <name type="common">Black long sea cucumber</name>
    <name type="synonym">Mertensiothuria leucospilota</name>
    <dbReference type="NCBI Taxonomy" id="206669"/>
    <lineage>
        <taxon>Eukaryota</taxon>
        <taxon>Metazoa</taxon>
        <taxon>Echinodermata</taxon>
        <taxon>Eleutherozoa</taxon>
        <taxon>Echinozoa</taxon>
        <taxon>Holothuroidea</taxon>
        <taxon>Aspidochirotacea</taxon>
        <taxon>Aspidochirotida</taxon>
        <taxon>Holothuriidae</taxon>
        <taxon>Holothuria</taxon>
    </lineage>
</organism>
<evidence type="ECO:0000259" key="2">
    <source>
        <dbReference type="SMART" id="SM00597"/>
    </source>
</evidence>
<dbReference type="PANTHER" id="PTHR45749:SF21">
    <property type="entry name" value="DUF4371 DOMAIN-CONTAINING PROTEIN"/>
    <property type="match status" value="1"/>
</dbReference>
<dbReference type="Proteomes" id="UP001152320">
    <property type="component" value="Chromosome 1"/>
</dbReference>
<feature type="region of interest" description="Disordered" evidence="1">
    <location>
        <begin position="1"/>
        <end position="21"/>
    </location>
</feature>
<feature type="compositionally biased region" description="Basic and acidic residues" evidence="1">
    <location>
        <begin position="10"/>
        <end position="21"/>
    </location>
</feature>
<reference evidence="3" key="1">
    <citation type="submission" date="2021-10" db="EMBL/GenBank/DDBJ databases">
        <title>Tropical sea cucumber genome reveals ecological adaptation and Cuvierian tubules defense mechanism.</title>
        <authorList>
            <person name="Chen T."/>
        </authorList>
    </citation>
    <scope>NUCLEOTIDE SEQUENCE</scope>
    <source>
        <strain evidence="3">Nanhai2018</strain>
        <tissue evidence="3">Muscle</tissue>
    </source>
</reference>
<name>A0A9Q1CNE1_HOLLE</name>
<feature type="domain" description="TTF-type" evidence="2">
    <location>
        <begin position="104"/>
        <end position="192"/>
    </location>
</feature>
<sequence>METSGKKRKVGAEKARLRKEKALQADAANCLKLTEIFCIQKKQPKHNKNKKTRLQEESLRPPPSQEAGQATPPQPTTQNEQPLVSDRPLQPFDFDFPKRQFGQQYRSFQSSWFKEFPWLSYDQSCDRVTCFICAKQNKASSLQVARNKEQTFITEGFYNWKKALLRFIEYQNSNCHRVAFEQEVTIPATCRNVLDMCNEATKMKIEGRRYLIKIIECLQFLGRQGIPIQGNTEDQSNFIQLLRLRAQDNPFISKWLNCESETDRPKKEEKYTSHDIQNEIFEIMAHNVIRDIVQDIRAQSGFYSIISDEYTDITNKEQLTFCLRWVDKSLEAHEDFLGFYNIPNISSETIASVIKDALVRLQLSLTDCRGQCNDGASNMLGQKTGVAKRIQETQPKAHPTHCHAHSLSLSVKDATTRIKLLSDTMDTAREIATLIKYSPKREHLLGEIKQKIEGEDSTTGGILKVCPTRWTAASAEF</sequence>
<comment type="caution">
    <text evidence="3">The sequence shown here is derived from an EMBL/GenBank/DDBJ whole genome shotgun (WGS) entry which is preliminary data.</text>
</comment>
<proteinExistence type="predicted"/>
<dbReference type="EMBL" id="JAIZAY010000001">
    <property type="protein sequence ID" value="KAJ8048431.1"/>
    <property type="molecule type" value="Genomic_DNA"/>
</dbReference>
<feature type="region of interest" description="Disordered" evidence="1">
    <location>
        <begin position="43"/>
        <end position="88"/>
    </location>
</feature>
<evidence type="ECO:0000256" key="1">
    <source>
        <dbReference type="SAM" id="MobiDB-lite"/>
    </source>
</evidence>